<dbReference type="GO" id="GO:0005737">
    <property type="term" value="C:cytoplasm"/>
    <property type="evidence" value="ECO:0007669"/>
    <property type="project" value="TreeGrafter"/>
</dbReference>
<dbReference type="AlphaFoldDB" id="A0AAD8D3C8"/>
<organism evidence="4 5">
    <name type="scientific">Acipenser oxyrinchus oxyrinchus</name>
    <dbReference type="NCBI Taxonomy" id="40147"/>
    <lineage>
        <taxon>Eukaryota</taxon>
        <taxon>Metazoa</taxon>
        <taxon>Chordata</taxon>
        <taxon>Craniata</taxon>
        <taxon>Vertebrata</taxon>
        <taxon>Euteleostomi</taxon>
        <taxon>Actinopterygii</taxon>
        <taxon>Chondrostei</taxon>
        <taxon>Acipenseriformes</taxon>
        <taxon>Acipenseridae</taxon>
        <taxon>Acipenser</taxon>
    </lineage>
</organism>
<dbReference type="PANTHER" id="PTHR16306:SF0">
    <property type="entry name" value="TRANSLIN-ASSOCIATED FACTOR X-INTERACTING PROTEIN 1"/>
    <property type="match status" value="1"/>
</dbReference>
<name>A0AAD8D3C8_ACIOX</name>
<dbReference type="InterPro" id="IPR032755">
    <property type="entry name" value="TSNAXIP1_N"/>
</dbReference>
<protein>
    <submittedName>
        <fullName evidence="4">Translin-associated factor X-interacting protein 1-like isoform X1</fullName>
    </submittedName>
</protein>
<feature type="coiled-coil region" evidence="2">
    <location>
        <begin position="202"/>
        <end position="366"/>
    </location>
</feature>
<reference evidence="4" key="1">
    <citation type="submission" date="2022-02" db="EMBL/GenBank/DDBJ databases">
        <title>Atlantic sturgeon de novo genome assembly.</title>
        <authorList>
            <person name="Stock M."/>
            <person name="Klopp C."/>
            <person name="Guiguen Y."/>
            <person name="Cabau C."/>
            <person name="Parinello H."/>
            <person name="Santidrian Yebra-Pimentel E."/>
            <person name="Kuhl H."/>
            <person name="Dirks R.P."/>
            <person name="Guessner J."/>
            <person name="Wuertz S."/>
            <person name="Du K."/>
            <person name="Schartl M."/>
        </authorList>
    </citation>
    <scope>NUCLEOTIDE SEQUENCE</scope>
    <source>
        <strain evidence="4">STURGEONOMICS-FGT-2020</strain>
        <tissue evidence="4">Whole blood</tissue>
    </source>
</reference>
<sequence length="722" mass="82970">VGFSYRPLSCMNDTMQKDGKLPTLQQVSERQDSFMGDYFFSPHYLSSSLVLGLRHQQQSNHAKLKGAIGESCTGHLSTWPAHLSSQIVPQTRKPHSPTENKIHGCGEEFSSSVSKPRFLEQLETYLRKELQSLDPSKPNAQELKLQAYQEVFEYFIEDFKTYKPLLSAIKNEYDITLAYLRNQIRTLEPLKAMVVTVSEQCNQKILALRENERAEIKALKQEKVQLLKRIDQLRENQLGLQAQLARMQEDLAHQYLLYRDEADSRKLLISEINEMRFLEDDLKHLQTQAVAVEDPVKMKLALKVAREDLTRLQVELNCMKADYGEVVPRRDFAALERNHKEALAKKATLQKDFDQLKEEYDTLLDIHKQVSDQRDKVSTELEHIKGRLTPRPQWQKCAEVVSGGADRWHLLSEGLSSDQLVDVLLAEIGGKDIKEKEFFDGLGKGDAVPVYLRYEGAIKNLKLKKIEIVDKIKDIWKEKVSADQQKGERRSLDEFFHEYLQKKHADSASKWGYSIQEGCRLYRDDDFINLFFNILTGKVDEGVYHSQIHLISHLLKELMHSDSSEKGSLSKDKFRQALSRAFPLKNQEQIEELIQAAESQQGHLEDLNTINYEVLFSEFAEDQVVNFLTLLRKQATAEKQKYLAALTKELGSRTEVKVADLRTAFQRIDPTVDPQTVERYICLAFQMEKEDLEQAAPVDVNSAMQRLLAADVKRTGPGPKED</sequence>
<dbReference type="PANTHER" id="PTHR16306">
    <property type="entry name" value="TRANSLIN-ASSOCIATED FACTOR X-INTERACTING PROTEIN 1"/>
    <property type="match status" value="1"/>
</dbReference>
<evidence type="ECO:0000313" key="4">
    <source>
        <dbReference type="EMBL" id="KAK1161905.1"/>
    </source>
</evidence>
<dbReference type="EMBL" id="JAGXEW010000017">
    <property type="protein sequence ID" value="KAK1161905.1"/>
    <property type="molecule type" value="Genomic_DNA"/>
</dbReference>
<comment type="caution">
    <text evidence="4">The sequence shown here is derived from an EMBL/GenBank/DDBJ whole genome shotgun (WGS) entry which is preliminary data.</text>
</comment>
<evidence type="ECO:0000259" key="3">
    <source>
        <dbReference type="Pfam" id="PF15739"/>
    </source>
</evidence>
<evidence type="ECO:0000256" key="1">
    <source>
        <dbReference type="ARBA" id="ARBA00023054"/>
    </source>
</evidence>
<feature type="domain" description="Translin-associated factor X-interacting protein 1 N-terminal" evidence="3">
    <location>
        <begin position="123"/>
        <end position="234"/>
    </location>
</feature>
<proteinExistence type="predicted"/>
<gene>
    <name evidence="4" type="primary">Tsnaxip1</name>
    <name evidence="4" type="ORF">AOXY_G18144</name>
</gene>
<evidence type="ECO:0000313" key="5">
    <source>
        <dbReference type="Proteomes" id="UP001230051"/>
    </source>
</evidence>
<feature type="non-terminal residue" evidence="4">
    <location>
        <position position="1"/>
    </location>
</feature>
<dbReference type="Pfam" id="PF15739">
    <property type="entry name" value="TSNAXIP1_N"/>
    <property type="match status" value="1"/>
</dbReference>
<evidence type="ECO:0000256" key="2">
    <source>
        <dbReference type="SAM" id="Coils"/>
    </source>
</evidence>
<dbReference type="Proteomes" id="UP001230051">
    <property type="component" value="Unassembled WGS sequence"/>
</dbReference>
<keyword evidence="1 2" id="KW-0175">Coiled coil</keyword>
<keyword evidence="5" id="KW-1185">Reference proteome</keyword>
<accession>A0AAD8D3C8</accession>